<dbReference type="GO" id="GO:0005829">
    <property type="term" value="C:cytosol"/>
    <property type="evidence" value="ECO:0007669"/>
    <property type="project" value="TreeGrafter"/>
</dbReference>
<proteinExistence type="inferred from homology"/>
<dbReference type="InterPro" id="IPR028884">
    <property type="entry name" value="Trm82"/>
</dbReference>
<evidence type="ECO:0000313" key="9">
    <source>
        <dbReference type="EMBL" id="KZT25266.1"/>
    </source>
</evidence>
<keyword evidence="4 6" id="KW-0677">Repeat</keyword>
<feature type="compositionally biased region" description="Basic and acidic residues" evidence="8">
    <location>
        <begin position="286"/>
        <end position="295"/>
    </location>
</feature>
<evidence type="ECO:0000256" key="8">
    <source>
        <dbReference type="SAM" id="MobiDB-lite"/>
    </source>
</evidence>
<dbReference type="OrthoDB" id="339900at2759"/>
<evidence type="ECO:0000256" key="5">
    <source>
        <dbReference type="ARBA" id="ARBA00023242"/>
    </source>
</evidence>
<dbReference type="SUPFAM" id="SSF50978">
    <property type="entry name" value="WD40 repeat-like"/>
    <property type="match status" value="1"/>
</dbReference>
<dbReference type="GO" id="GO:0005634">
    <property type="term" value="C:nucleus"/>
    <property type="evidence" value="ECO:0007669"/>
    <property type="project" value="UniProtKB-SubCell"/>
</dbReference>
<evidence type="ECO:0000256" key="2">
    <source>
        <dbReference type="ARBA" id="ARBA00022574"/>
    </source>
</evidence>
<evidence type="ECO:0000256" key="4">
    <source>
        <dbReference type="ARBA" id="ARBA00022737"/>
    </source>
</evidence>
<dbReference type="GO" id="GO:0043527">
    <property type="term" value="C:tRNA methyltransferase complex"/>
    <property type="evidence" value="ECO:0007669"/>
    <property type="project" value="TreeGrafter"/>
</dbReference>
<feature type="compositionally biased region" description="Basic residues" evidence="8">
    <location>
        <begin position="273"/>
        <end position="285"/>
    </location>
</feature>
<comment type="function">
    <text evidence="6">Required for the formation of N(7)-methylguanine at position 46 (m7G46) in tRNA. In the complex, it is required to stabilize and induce conformational changes of the catalytic subunit.</text>
</comment>
<dbReference type="Proteomes" id="UP000076761">
    <property type="component" value="Unassembled WGS sequence"/>
</dbReference>
<dbReference type="EMBL" id="KV425573">
    <property type="protein sequence ID" value="KZT25266.1"/>
    <property type="molecule type" value="Genomic_DNA"/>
</dbReference>
<accession>A0A165SJP9</accession>
<feature type="region of interest" description="Disordered" evidence="8">
    <location>
        <begin position="253"/>
        <end position="299"/>
    </location>
</feature>
<dbReference type="PANTHER" id="PTHR16288:SF0">
    <property type="entry name" value="TRNA (GUANINE-N(7)-)-METHYLTRANSFERASE NON-CATALYTIC SUBUNIT WDR4"/>
    <property type="match status" value="1"/>
</dbReference>
<gene>
    <name evidence="9" type="ORF">NEOLEDRAFT_1178669</name>
</gene>
<dbReference type="GO" id="GO:0106004">
    <property type="term" value="P:tRNA (guanine-N7)-methylation"/>
    <property type="evidence" value="ECO:0007669"/>
    <property type="project" value="UniProtKB-UniRule"/>
</dbReference>
<dbReference type="PROSITE" id="PS50082">
    <property type="entry name" value="WD_REPEATS_2"/>
    <property type="match status" value="1"/>
</dbReference>
<organism evidence="9 10">
    <name type="scientific">Neolentinus lepideus HHB14362 ss-1</name>
    <dbReference type="NCBI Taxonomy" id="1314782"/>
    <lineage>
        <taxon>Eukaryota</taxon>
        <taxon>Fungi</taxon>
        <taxon>Dikarya</taxon>
        <taxon>Basidiomycota</taxon>
        <taxon>Agaricomycotina</taxon>
        <taxon>Agaricomycetes</taxon>
        <taxon>Gloeophyllales</taxon>
        <taxon>Gloeophyllaceae</taxon>
        <taxon>Neolentinus</taxon>
    </lineage>
</organism>
<dbReference type="Gene3D" id="2.130.10.10">
    <property type="entry name" value="YVTN repeat-like/Quinoprotein amine dehydrogenase"/>
    <property type="match status" value="1"/>
</dbReference>
<dbReference type="STRING" id="1314782.A0A165SJP9"/>
<protein>
    <submittedName>
        <fullName evidence="9">WD40 repeat-like protein</fullName>
    </submittedName>
</protein>
<keyword evidence="10" id="KW-1185">Reference proteome</keyword>
<feature type="compositionally biased region" description="Basic and acidic residues" evidence="8">
    <location>
        <begin position="530"/>
        <end position="543"/>
    </location>
</feature>
<dbReference type="InParanoid" id="A0A165SJP9"/>
<dbReference type="AlphaFoldDB" id="A0A165SJP9"/>
<keyword evidence="3 6" id="KW-0819">tRNA processing</keyword>
<keyword evidence="5 6" id="KW-0539">Nucleus</keyword>
<dbReference type="InterPro" id="IPR036322">
    <property type="entry name" value="WD40_repeat_dom_sf"/>
</dbReference>
<dbReference type="Pfam" id="PF00400">
    <property type="entry name" value="WD40"/>
    <property type="match status" value="2"/>
</dbReference>
<evidence type="ECO:0000256" key="7">
    <source>
        <dbReference type="PROSITE-ProRule" id="PRU00221"/>
    </source>
</evidence>
<comment type="pathway">
    <text evidence="6">tRNA modification; N(7)-methylguanine-tRNA biosynthesis.</text>
</comment>
<reference evidence="9 10" key="1">
    <citation type="journal article" date="2016" name="Mol. Biol. Evol.">
        <title>Comparative Genomics of Early-Diverging Mushroom-Forming Fungi Provides Insights into the Origins of Lignocellulose Decay Capabilities.</title>
        <authorList>
            <person name="Nagy L.G."/>
            <person name="Riley R."/>
            <person name="Tritt A."/>
            <person name="Adam C."/>
            <person name="Daum C."/>
            <person name="Floudas D."/>
            <person name="Sun H."/>
            <person name="Yadav J.S."/>
            <person name="Pangilinan J."/>
            <person name="Larsson K.H."/>
            <person name="Matsuura K."/>
            <person name="Barry K."/>
            <person name="Labutti K."/>
            <person name="Kuo R."/>
            <person name="Ohm R.A."/>
            <person name="Bhattacharya S.S."/>
            <person name="Shirouzu T."/>
            <person name="Yoshinaga Y."/>
            <person name="Martin F.M."/>
            <person name="Grigoriev I.V."/>
            <person name="Hibbett D.S."/>
        </authorList>
    </citation>
    <scope>NUCLEOTIDE SEQUENCE [LARGE SCALE GENOMIC DNA]</scope>
    <source>
        <strain evidence="9 10">HHB14362 ss-1</strain>
    </source>
</reference>
<feature type="compositionally biased region" description="Basic and acidic residues" evidence="8">
    <location>
        <begin position="487"/>
        <end position="498"/>
    </location>
</feature>
<evidence type="ECO:0000313" key="10">
    <source>
        <dbReference type="Proteomes" id="UP000076761"/>
    </source>
</evidence>
<dbReference type="PANTHER" id="PTHR16288">
    <property type="entry name" value="WD40 REPEAT PROTEIN 4"/>
    <property type="match status" value="1"/>
</dbReference>
<dbReference type="HAMAP" id="MF_03056">
    <property type="entry name" value="TRM82"/>
    <property type="match status" value="1"/>
</dbReference>
<dbReference type="SMART" id="SM00320">
    <property type="entry name" value="WD40"/>
    <property type="match status" value="3"/>
</dbReference>
<evidence type="ECO:0000256" key="6">
    <source>
        <dbReference type="HAMAP-Rule" id="MF_03056"/>
    </source>
</evidence>
<dbReference type="UniPathway" id="UPA00989"/>
<keyword evidence="2 6" id="KW-0853">WD repeat</keyword>
<feature type="repeat" description="WD" evidence="7">
    <location>
        <begin position="193"/>
        <end position="235"/>
    </location>
</feature>
<sequence>MSKLPHSRLFHGPSKTIVISGPEIQVLDSQSGSVLRSTVNLDNTLRESVTKSGPIRCVSVDNEFAHIVSVGDDKKMKVWETEGLKLLSERELPKKPTDVQFTKDGQTILTSDKFGDIFSYPLHPVLETSEASADRLKFVSHDNPSGGKLILGHTSLLTSFLLTEDEKYIITSDRDEHIRVSWYPQGYNIESYCLGHKKFVCALHIPPKSPSVLISGGGDPVLKVWNWYTGKFLRDIRILEHVEPYIKVKVPKGKKSRWDNEDGDGDSPESGQKHAKRGKKWKGKAKANETGKSEEPETDEVIGVAGQEDVEMTSADKVADEKAQPELETVLAVSKIATVGTSSTSTSDGPASIIFSATGATALFLCPYPSRDGPDTRQSAAEVNITACDLERPILDFIVTEDDSERGALLLVLLDGEWGVSQGEQSVSTKMVRTLRCRNDEFIMSDEEDRSSLVASLNSASVLPSNPAQLTSLELYAALSSLPKNTLTERDPMDRPDPDTLIDDGGNKTGGKQLAKMRTRRALAAALSPETKERGGKKPKTDS</sequence>
<comment type="similarity">
    <text evidence="6">Belongs to the WD repeat TRM82 family.</text>
</comment>
<dbReference type="InterPro" id="IPR015943">
    <property type="entry name" value="WD40/YVTN_repeat-like_dom_sf"/>
</dbReference>
<evidence type="ECO:0000256" key="1">
    <source>
        <dbReference type="ARBA" id="ARBA00004123"/>
    </source>
</evidence>
<dbReference type="InterPro" id="IPR001680">
    <property type="entry name" value="WD40_rpt"/>
</dbReference>
<evidence type="ECO:0000256" key="3">
    <source>
        <dbReference type="ARBA" id="ARBA00022694"/>
    </source>
</evidence>
<comment type="subcellular location">
    <subcellularLocation>
        <location evidence="1 6">Nucleus</location>
    </subcellularLocation>
</comment>
<name>A0A165SJP9_9AGAM</name>
<feature type="region of interest" description="Disordered" evidence="8">
    <location>
        <begin position="486"/>
        <end position="543"/>
    </location>
</feature>